<keyword evidence="9" id="KW-1185">Reference proteome</keyword>
<evidence type="ECO:0000313" key="9">
    <source>
        <dbReference type="Proteomes" id="UP001279410"/>
    </source>
</evidence>
<keyword evidence="4 6" id="KW-0472">Membrane</keyword>
<dbReference type="GO" id="GO:0016020">
    <property type="term" value="C:membrane"/>
    <property type="evidence" value="ECO:0007669"/>
    <property type="project" value="UniProtKB-SubCell"/>
</dbReference>
<protein>
    <submittedName>
        <fullName evidence="8">Solute carrier family 22 member 18 isoform X1</fullName>
    </submittedName>
</protein>
<name>A0AAD3MLP0_LATJO</name>
<dbReference type="InterPro" id="IPR036259">
    <property type="entry name" value="MFS_trans_sf"/>
</dbReference>
<dbReference type="PANTHER" id="PTHR24002:SF3">
    <property type="entry name" value="SOLUTE CARRIER FAMILY 22 MEMBER 18"/>
    <property type="match status" value="1"/>
</dbReference>
<keyword evidence="3 6" id="KW-1133">Transmembrane helix</keyword>
<dbReference type="EMBL" id="BRZM01000022">
    <property type="protein sequence ID" value="GLD55790.1"/>
    <property type="molecule type" value="Genomic_DNA"/>
</dbReference>
<dbReference type="GO" id="GO:0022857">
    <property type="term" value="F:transmembrane transporter activity"/>
    <property type="evidence" value="ECO:0007669"/>
    <property type="project" value="InterPro"/>
</dbReference>
<dbReference type="Proteomes" id="UP001279410">
    <property type="component" value="Unassembled WGS sequence"/>
</dbReference>
<evidence type="ECO:0000256" key="4">
    <source>
        <dbReference type="ARBA" id="ARBA00023136"/>
    </source>
</evidence>
<dbReference type="Gene3D" id="1.20.1250.20">
    <property type="entry name" value="MFS general substrate transporter like domains"/>
    <property type="match status" value="2"/>
</dbReference>
<evidence type="ECO:0000259" key="7">
    <source>
        <dbReference type="Pfam" id="PF21771"/>
    </source>
</evidence>
<keyword evidence="5" id="KW-0175">Coiled coil</keyword>
<feature type="transmembrane region" description="Helical" evidence="6">
    <location>
        <begin position="52"/>
        <end position="72"/>
    </location>
</feature>
<dbReference type="Pfam" id="PF07690">
    <property type="entry name" value="MFS_1"/>
    <property type="match status" value="1"/>
</dbReference>
<feature type="transmembrane region" description="Helical" evidence="6">
    <location>
        <begin position="84"/>
        <end position="107"/>
    </location>
</feature>
<evidence type="ECO:0000256" key="1">
    <source>
        <dbReference type="ARBA" id="ARBA00004141"/>
    </source>
</evidence>
<evidence type="ECO:0000313" key="8">
    <source>
        <dbReference type="EMBL" id="GLD55790.1"/>
    </source>
</evidence>
<comment type="caution">
    <text evidence="8">The sequence shown here is derived from an EMBL/GenBank/DDBJ whole genome shotgun (WGS) entry which is preliminary data.</text>
</comment>
<dbReference type="PANTHER" id="PTHR24002">
    <property type="entry name" value="SOLUTE CARRIER FAMILY 22 MEMBER 18"/>
    <property type="match status" value="1"/>
</dbReference>
<feature type="coiled-coil region" evidence="5">
    <location>
        <begin position="431"/>
        <end position="465"/>
    </location>
</feature>
<comment type="subcellular location">
    <subcellularLocation>
        <location evidence="1">Membrane</location>
        <topology evidence="1">Multi-pass membrane protein</topology>
    </subcellularLocation>
</comment>
<evidence type="ECO:0000256" key="6">
    <source>
        <dbReference type="SAM" id="Phobius"/>
    </source>
</evidence>
<feature type="coiled-coil region" evidence="5">
    <location>
        <begin position="259"/>
        <end position="314"/>
    </location>
</feature>
<feature type="coiled-coil region" evidence="5">
    <location>
        <begin position="179"/>
        <end position="213"/>
    </location>
</feature>
<dbReference type="InterPro" id="IPR011701">
    <property type="entry name" value="MFS"/>
</dbReference>
<feature type="coiled-coil region" evidence="5">
    <location>
        <begin position="343"/>
        <end position="391"/>
    </location>
</feature>
<keyword evidence="2 6" id="KW-0812">Transmembrane</keyword>
<reference evidence="8" key="1">
    <citation type="submission" date="2022-08" db="EMBL/GenBank/DDBJ databases">
        <title>Genome sequencing of akame (Lates japonicus).</title>
        <authorList>
            <person name="Hashiguchi Y."/>
            <person name="Takahashi H."/>
        </authorList>
    </citation>
    <scope>NUCLEOTIDE SEQUENCE</scope>
    <source>
        <strain evidence="8">Kochi</strain>
    </source>
</reference>
<accession>A0AAD3MLP0</accession>
<dbReference type="InterPro" id="IPR001958">
    <property type="entry name" value="Tet-R_TetA/multi-R_MdtG-like"/>
</dbReference>
<feature type="domain" description="Cilia- and flagella-associated protein 58 central coiled coil" evidence="7">
    <location>
        <begin position="297"/>
        <end position="367"/>
    </location>
</feature>
<feature type="transmembrane region" description="Helical" evidence="6">
    <location>
        <begin position="23"/>
        <end position="40"/>
    </location>
</feature>
<dbReference type="PRINTS" id="PR01035">
    <property type="entry name" value="TCRTETA"/>
</dbReference>
<gene>
    <name evidence="8" type="ORF">AKAME5_000821600</name>
</gene>
<evidence type="ECO:0000256" key="3">
    <source>
        <dbReference type="ARBA" id="ARBA00022989"/>
    </source>
</evidence>
<dbReference type="InterPro" id="IPR049270">
    <property type="entry name" value="CFAP58_CC"/>
</dbReference>
<sequence length="592" mass="67257">MRGKGEITIETSGAADRTKRVKIIHVVYLIAALDITWMFLQFSVTPYLAKKLGFDTLWFGYLQTTVGIIQLVGGPMFGRFGDLFGARAALSLACAATVIFFVLLAIANHPAMLFIHKIPTIFMHVMPASQMVVADLSEPEKRADALSKLGLCFGIGMIAGSTLGGHLNTRYGETFTAFLPDAEREFVHMQKKNQTLEKENELLKKKVEFLTTDAELFKVERQRIHQVIKNRDHLRNQLMHSKNELSVLGKKIRIQNTDLKRRCKQNEVLKEDMESLKKELQSVKQGTVKQKAGQQNLKEQLEQVIKEKDGLSEKWLQAQNECSELRDKMIIQQSSLNMKDGQCKEQVKQIHLLKLENLKLEKERGIIQSDAEDQRRELRKCEEKLHTQREKLKESKCCRAAEEKLGKKIIVVQQRPQIFRKARQEVPLQKIESLQKELFIQTEDLRKTQKQCEELKQNLTQIVAGLPSGIFQVMFSIIALEFFKLEPEQNGYLMAYFGIAQMVIQGGVIGRLTTRYSESSLLLLSIGVSSLVGLAQAYMQNVFHFCLTVPPMMFSLSVFNVITDSMLTKRVPSSDTGTMLGLCASVQSLLRT</sequence>
<dbReference type="AlphaFoldDB" id="A0AAD3MLP0"/>
<dbReference type="GO" id="GO:0005635">
    <property type="term" value="C:nuclear envelope"/>
    <property type="evidence" value="ECO:0007669"/>
    <property type="project" value="TreeGrafter"/>
</dbReference>
<feature type="non-terminal residue" evidence="8">
    <location>
        <position position="592"/>
    </location>
</feature>
<dbReference type="SUPFAM" id="SSF103473">
    <property type="entry name" value="MFS general substrate transporter"/>
    <property type="match status" value="2"/>
</dbReference>
<dbReference type="Pfam" id="PF21771">
    <property type="entry name" value="CFAP58_CC"/>
    <property type="match status" value="1"/>
</dbReference>
<proteinExistence type="predicted"/>
<evidence type="ECO:0000256" key="2">
    <source>
        <dbReference type="ARBA" id="ARBA00022692"/>
    </source>
</evidence>
<evidence type="ECO:0000256" key="5">
    <source>
        <dbReference type="SAM" id="Coils"/>
    </source>
</evidence>
<organism evidence="8 9">
    <name type="scientific">Lates japonicus</name>
    <name type="common">Japanese lates</name>
    <dbReference type="NCBI Taxonomy" id="270547"/>
    <lineage>
        <taxon>Eukaryota</taxon>
        <taxon>Metazoa</taxon>
        <taxon>Chordata</taxon>
        <taxon>Craniata</taxon>
        <taxon>Vertebrata</taxon>
        <taxon>Euteleostomi</taxon>
        <taxon>Actinopterygii</taxon>
        <taxon>Neopterygii</taxon>
        <taxon>Teleostei</taxon>
        <taxon>Neoteleostei</taxon>
        <taxon>Acanthomorphata</taxon>
        <taxon>Carangaria</taxon>
        <taxon>Carangaria incertae sedis</taxon>
        <taxon>Centropomidae</taxon>
        <taxon>Lates</taxon>
    </lineage>
</organism>